<dbReference type="AlphaFoldDB" id="A0A7H0R094"/>
<feature type="transmembrane region" description="Helical" evidence="17">
    <location>
        <begin position="29"/>
        <end position="49"/>
    </location>
</feature>
<proteinExistence type="inferred from homology"/>
<evidence type="ECO:0000256" key="8">
    <source>
        <dbReference type="ARBA" id="ARBA00022967"/>
    </source>
</evidence>
<dbReference type="GO" id="GO:0042773">
    <property type="term" value="P:ATP synthesis coupled electron transport"/>
    <property type="evidence" value="ECO:0007669"/>
    <property type="project" value="UniProtKB-UniRule"/>
</dbReference>
<evidence type="ECO:0000256" key="9">
    <source>
        <dbReference type="ARBA" id="ARBA00022982"/>
    </source>
</evidence>
<evidence type="ECO:0000256" key="14">
    <source>
        <dbReference type="ARBA" id="ARBA00023136"/>
    </source>
</evidence>
<keyword evidence="5 17" id="KW-0813">Transport</keyword>
<comment type="similarity">
    <text evidence="2 17">Belongs to the complex I subunit 4L family.</text>
</comment>
<reference evidence="18" key="1">
    <citation type="journal article" date="2020" name="Mitochondrial DNA Part B Resour">
        <title>Next-generation sequencing yields a nearly complete mitochondrial genome of Plestiodon liui (Reptilia, Squamata, Scincidae) endemic to China.</title>
        <authorList>
            <person name="Wu N."/>
            <person name="Cai B."/>
            <person name="Chen M."/>
            <person name="Guo X."/>
        </authorList>
    </citation>
    <scope>NUCLEOTIDE SEQUENCE</scope>
    <source>
        <tissue evidence="18">Liver</tissue>
    </source>
</reference>
<evidence type="ECO:0000256" key="5">
    <source>
        <dbReference type="ARBA" id="ARBA00022448"/>
    </source>
</evidence>
<evidence type="ECO:0000256" key="17">
    <source>
        <dbReference type="RuleBase" id="RU004419"/>
    </source>
</evidence>
<dbReference type="GO" id="GO:0008137">
    <property type="term" value="F:NADH dehydrogenase (ubiquinone) activity"/>
    <property type="evidence" value="ECO:0007669"/>
    <property type="project" value="UniProtKB-EC"/>
</dbReference>
<evidence type="ECO:0000256" key="12">
    <source>
        <dbReference type="ARBA" id="ARBA00023075"/>
    </source>
</evidence>
<geneLocation type="mitochondrion" evidence="18"/>
<keyword evidence="11 17" id="KW-0520">NAD</keyword>
<comment type="function">
    <text evidence="15">Core subunit of the mitochondrial membrane respiratory chain NADH dehydrogenase (Complex I) which catalyzes electron transfer from NADH through the respiratory chain, using ubiquinone as an electron acceptor. Part of the enzyme membrane arm which is embedded in the lipid bilayer and involved in proton translocation.</text>
</comment>
<sequence length="98" mass="10520">MTMTYFTFNAAFMLGIMGLSLHRTHLVSALLCIEAMMLALFSALAMISSTLQLPSTTLTPILLLTFSACEAGTGLALLVATSRTHGTDHLQNLSLLRC</sequence>
<dbReference type="GO" id="GO:0098803">
    <property type="term" value="C:respiratory chain complex"/>
    <property type="evidence" value="ECO:0007669"/>
    <property type="project" value="UniProtKB-ARBA"/>
</dbReference>
<evidence type="ECO:0000256" key="7">
    <source>
        <dbReference type="ARBA" id="ARBA00022692"/>
    </source>
</evidence>
<dbReference type="PANTHER" id="PTHR11434">
    <property type="entry name" value="NADH-UBIQUINONE OXIDOREDUCTASE SUBUNIT ND4L"/>
    <property type="match status" value="1"/>
</dbReference>
<keyword evidence="6 17" id="KW-0679">Respiratory chain</keyword>
<evidence type="ECO:0000256" key="3">
    <source>
        <dbReference type="ARBA" id="ARBA00012944"/>
    </source>
</evidence>
<gene>
    <name evidence="18" type="primary">ND4L</name>
</gene>
<keyword evidence="17" id="KW-0999">Mitochondrion inner membrane</keyword>
<keyword evidence="8 17" id="KW-1278">Translocase</keyword>
<dbReference type="PANTHER" id="PTHR11434:SF0">
    <property type="entry name" value="NADH-UBIQUINONE OXIDOREDUCTASE CHAIN 4L"/>
    <property type="match status" value="1"/>
</dbReference>
<evidence type="ECO:0000313" key="18">
    <source>
        <dbReference type="EMBL" id="QNQ64843.1"/>
    </source>
</evidence>
<keyword evidence="7 17" id="KW-0812">Transmembrane</keyword>
<dbReference type="InterPro" id="IPR039428">
    <property type="entry name" value="NUOK/Mnh_C1-like"/>
</dbReference>
<dbReference type="Gene3D" id="1.10.287.3510">
    <property type="match status" value="1"/>
</dbReference>
<evidence type="ECO:0000256" key="6">
    <source>
        <dbReference type="ARBA" id="ARBA00022660"/>
    </source>
</evidence>
<dbReference type="FunFam" id="1.10.287.3510:FF:000002">
    <property type="entry name" value="NADH-ubiquinone oxidoreductase chain 4L"/>
    <property type="match status" value="1"/>
</dbReference>
<keyword evidence="14 17" id="KW-0472">Membrane</keyword>
<accession>A0A7H0R094</accession>
<evidence type="ECO:0000256" key="15">
    <source>
        <dbReference type="ARBA" id="ARBA00043911"/>
    </source>
</evidence>
<evidence type="ECO:0000256" key="1">
    <source>
        <dbReference type="ARBA" id="ARBA00004225"/>
    </source>
</evidence>
<evidence type="ECO:0000256" key="2">
    <source>
        <dbReference type="ARBA" id="ARBA00010519"/>
    </source>
</evidence>
<comment type="catalytic activity">
    <reaction evidence="16">
        <text>a ubiquinone + NADH + 5 H(+)(in) = a ubiquinol + NAD(+) + 4 H(+)(out)</text>
        <dbReference type="Rhea" id="RHEA:29091"/>
        <dbReference type="Rhea" id="RHEA-COMP:9565"/>
        <dbReference type="Rhea" id="RHEA-COMP:9566"/>
        <dbReference type="ChEBI" id="CHEBI:15378"/>
        <dbReference type="ChEBI" id="CHEBI:16389"/>
        <dbReference type="ChEBI" id="CHEBI:17976"/>
        <dbReference type="ChEBI" id="CHEBI:57540"/>
        <dbReference type="ChEBI" id="CHEBI:57945"/>
        <dbReference type="EC" id="7.1.1.2"/>
    </reaction>
    <physiologicalReaction direction="left-to-right" evidence="16">
        <dbReference type="Rhea" id="RHEA:29092"/>
    </physiologicalReaction>
</comment>
<evidence type="ECO:0000256" key="10">
    <source>
        <dbReference type="ARBA" id="ARBA00022989"/>
    </source>
</evidence>
<keyword evidence="12 17" id="KW-0830">Ubiquinone</keyword>
<dbReference type="GO" id="GO:0030964">
    <property type="term" value="C:NADH dehydrogenase complex"/>
    <property type="evidence" value="ECO:0007669"/>
    <property type="project" value="TreeGrafter"/>
</dbReference>
<comment type="subcellular location">
    <subcellularLocation>
        <location evidence="17">Mitochondrion inner membrane</location>
        <topology evidence="17">Multi-pass membrane protein</topology>
    </subcellularLocation>
    <subcellularLocation>
        <location evidence="1">Mitochondrion membrane</location>
        <topology evidence="1">Multi-pass membrane protein</topology>
    </subcellularLocation>
</comment>
<dbReference type="InterPro" id="IPR001133">
    <property type="entry name" value="NADH_UbQ_OxRdtase_chain4L/K"/>
</dbReference>
<keyword evidence="9 17" id="KW-0249">Electron transport</keyword>
<keyword evidence="10 17" id="KW-1133">Transmembrane helix</keyword>
<keyword evidence="13 17" id="KW-0496">Mitochondrion</keyword>
<organism evidence="18">
    <name type="scientific">Plestiodon liui</name>
    <dbReference type="NCBI Taxonomy" id="463529"/>
    <lineage>
        <taxon>Eukaryota</taxon>
        <taxon>Metazoa</taxon>
        <taxon>Chordata</taxon>
        <taxon>Craniata</taxon>
        <taxon>Vertebrata</taxon>
        <taxon>Euteleostomi</taxon>
        <taxon>Lepidosauria</taxon>
        <taxon>Squamata</taxon>
        <taxon>Bifurcata</taxon>
        <taxon>Unidentata</taxon>
        <taxon>Scinciformata</taxon>
        <taxon>Scincidae</taxon>
        <taxon>Scincinae</taxon>
        <taxon>Plestiodon</taxon>
    </lineage>
</organism>
<dbReference type="GO" id="GO:1902495">
    <property type="term" value="C:transmembrane transporter complex"/>
    <property type="evidence" value="ECO:0007669"/>
    <property type="project" value="UniProtKB-ARBA"/>
</dbReference>
<dbReference type="Pfam" id="PF00420">
    <property type="entry name" value="Oxidored_q2"/>
    <property type="match status" value="1"/>
</dbReference>
<protein>
    <recommendedName>
        <fullName evidence="4 17">NADH-ubiquinone oxidoreductase chain 4L</fullName>
        <ecNumber evidence="3 17">7.1.1.2</ecNumber>
    </recommendedName>
</protein>
<dbReference type="GO" id="GO:0016651">
    <property type="term" value="F:oxidoreductase activity, acting on NAD(P)H"/>
    <property type="evidence" value="ECO:0007669"/>
    <property type="project" value="InterPro"/>
</dbReference>
<dbReference type="EC" id="7.1.1.2" evidence="3 17"/>
<evidence type="ECO:0000256" key="13">
    <source>
        <dbReference type="ARBA" id="ARBA00023128"/>
    </source>
</evidence>
<name>A0A7H0R094_9SAUR</name>
<evidence type="ECO:0000256" key="4">
    <source>
        <dbReference type="ARBA" id="ARBA00016612"/>
    </source>
</evidence>
<feature type="transmembrane region" description="Helical" evidence="17">
    <location>
        <begin position="61"/>
        <end position="80"/>
    </location>
</feature>
<dbReference type="GO" id="GO:0005743">
    <property type="term" value="C:mitochondrial inner membrane"/>
    <property type="evidence" value="ECO:0007669"/>
    <property type="project" value="UniProtKB-SubCell"/>
</dbReference>
<evidence type="ECO:0000256" key="16">
    <source>
        <dbReference type="ARBA" id="ARBA00048769"/>
    </source>
</evidence>
<evidence type="ECO:0000256" key="11">
    <source>
        <dbReference type="ARBA" id="ARBA00023027"/>
    </source>
</evidence>
<feature type="transmembrane region" description="Helical" evidence="17">
    <location>
        <begin position="6"/>
        <end position="22"/>
    </location>
</feature>
<dbReference type="EMBL" id="MT662111">
    <property type="protein sequence ID" value="QNQ64843.1"/>
    <property type="molecule type" value="Genomic_DNA"/>
</dbReference>